<evidence type="ECO:0000256" key="17">
    <source>
        <dbReference type="SAM" id="Phobius"/>
    </source>
</evidence>
<dbReference type="GO" id="GO:0008955">
    <property type="term" value="F:peptidoglycan glycosyltransferase activity"/>
    <property type="evidence" value="ECO:0007669"/>
    <property type="project" value="UniProtKB-EC"/>
</dbReference>
<keyword evidence="2" id="KW-0328">Glycosyltransferase</keyword>
<dbReference type="PANTHER" id="PTHR30474">
    <property type="entry name" value="CELL CYCLE PROTEIN"/>
    <property type="match status" value="1"/>
</dbReference>
<feature type="transmembrane region" description="Helical" evidence="17">
    <location>
        <begin position="12"/>
        <end position="34"/>
    </location>
</feature>
<keyword evidence="19" id="KW-1185">Reference proteome</keyword>
<comment type="caution">
    <text evidence="18">The sequence shown here is derived from an EMBL/GenBank/DDBJ whole genome shotgun (WGS) entry which is preliminary data.</text>
</comment>
<feature type="transmembrane region" description="Helical" evidence="17">
    <location>
        <begin position="192"/>
        <end position="211"/>
    </location>
</feature>
<dbReference type="GO" id="GO:0008360">
    <property type="term" value="P:regulation of cell shape"/>
    <property type="evidence" value="ECO:0007669"/>
    <property type="project" value="UniProtKB-KW"/>
</dbReference>
<proteinExistence type="inferred from homology"/>
<comment type="similarity">
    <text evidence="11">Belongs to the SEDS family. FtsW subfamily.</text>
</comment>
<evidence type="ECO:0000256" key="7">
    <source>
        <dbReference type="ARBA" id="ARBA00022989"/>
    </source>
</evidence>
<keyword evidence="8 17" id="KW-0472">Membrane</keyword>
<evidence type="ECO:0000256" key="1">
    <source>
        <dbReference type="ARBA" id="ARBA00004141"/>
    </source>
</evidence>
<evidence type="ECO:0000256" key="13">
    <source>
        <dbReference type="ARBA" id="ARBA00041418"/>
    </source>
</evidence>
<dbReference type="GeneID" id="98918694"/>
<evidence type="ECO:0000256" key="15">
    <source>
        <dbReference type="ARBA" id="ARBA00049902"/>
    </source>
</evidence>
<reference evidence="18 19" key="1">
    <citation type="submission" date="2010-02" db="EMBL/GenBank/DDBJ databases">
        <authorList>
            <person name="Weinstock G."/>
            <person name="Sodergren E."/>
            <person name="Clifton S."/>
            <person name="Fulton L."/>
            <person name="Fulton B."/>
            <person name="Courtney L."/>
            <person name="Fronick C."/>
            <person name="Harrison M."/>
            <person name="Strong C."/>
            <person name="Farmer C."/>
            <person name="Delahaunty K."/>
            <person name="Markovic C."/>
            <person name="Hall O."/>
            <person name="Minx P."/>
            <person name="Tomlinson C."/>
            <person name="Mitreva M."/>
            <person name="Nelson J."/>
            <person name="Hou S."/>
            <person name="Wollam A."/>
            <person name="Pepin K.H."/>
            <person name="Johnson M."/>
            <person name="Bhonagiri V."/>
            <person name="Zhang X."/>
            <person name="Suruliraj S."/>
            <person name="Warren W."/>
            <person name="Chinwalla A."/>
            <person name="Mardis E.R."/>
            <person name="Wilson R.K."/>
        </authorList>
    </citation>
    <scope>NUCLEOTIDE SEQUENCE [LARGE SCALE GENOMIC DNA]</scope>
    <source>
        <strain evidence="18 19">DSM 2876</strain>
    </source>
</reference>
<accession>D4RWX8</accession>
<evidence type="ECO:0000256" key="4">
    <source>
        <dbReference type="ARBA" id="ARBA00022692"/>
    </source>
</evidence>
<feature type="transmembrane region" description="Helical" evidence="17">
    <location>
        <begin position="54"/>
        <end position="72"/>
    </location>
</feature>
<dbReference type="GO" id="GO:0032153">
    <property type="term" value="C:cell division site"/>
    <property type="evidence" value="ECO:0007669"/>
    <property type="project" value="TreeGrafter"/>
</dbReference>
<feature type="transmembrane region" description="Helical" evidence="17">
    <location>
        <begin position="148"/>
        <end position="164"/>
    </location>
</feature>
<dbReference type="HOGENOM" id="CLU_029243_1_0_9"/>
<keyword evidence="5" id="KW-0133">Cell shape</keyword>
<feature type="transmembrane region" description="Helical" evidence="17">
    <location>
        <begin position="118"/>
        <end position="136"/>
    </location>
</feature>
<protein>
    <recommendedName>
        <fullName evidence="12">Probable peptidoglycan glycosyltransferase FtsW</fullName>
        <ecNumber evidence="14">2.4.99.28</ecNumber>
    </recommendedName>
    <alternativeName>
        <fullName evidence="13">Cell division protein FtsW</fullName>
    </alternativeName>
    <alternativeName>
        <fullName evidence="10">Cell wall polymerase</fullName>
    </alternativeName>
    <alternativeName>
        <fullName evidence="9">Peptidoglycan polymerase</fullName>
    </alternativeName>
</protein>
<dbReference type="Proteomes" id="UP000006238">
    <property type="component" value="Unassembled WGS sequence"/>
</dbReference>
<keyword evidence="4 17" id="KW-0812">Transmembrane</keyword>
<evidence type="ECO:0000256" key="8">
    <source>
        <dbReference type="ARBA" id="ARBA00023136"/>
    </source>
</evidence>
<gene>
    <name evidence="18" type="ORF">BUTYVIB_00329</name>
</gene>
<dbReference type="GO" id="GO:0005886">
    <property type="term" value="C:plasma membrane"/>
    <property type="evidence" value="ECO:0007669"/>
    <property type="project" value="TreeGrafter"/>
</dbReference>
<keyword evidence="7 17" id="KW-1133">Transmembrane helix</keyword>
<dbReference type="EC" id="2.4.99.28" evidence="14"/>
<dbReference type="GO" id="GO:0051301">
    <property type="term" value="P:cell division"/>
    <property type="evidence" value="ECO:0007669"/>
    <property type="project" value="InterPro"/>
</dbReference>
<name>D4RWX8_9FIRM</name>
<evidence type="ECO:0000256" key="5">
    <source>
        <dbReference type="ARBA" id="ARBA00022960"/>
    </source>
</evidence>
<evidence type="ECO:0000256" key="11">
    <source>
        <dbReference type="ARBA" id="ARBA00038053"/>
    </source>
</evidence>
<comment type="catalytic activity">
    <reaction evidence="15">
        <text>[GlcNAc-(1-&gt;4)-Mur2Ac(oyl-L-Ala-gamma-D-Glu-L-Lys-D-Ala-D-Ala)](n)-di-trans,octa-cis-undecaprenyl diphosphate + beta-D-GlcNAc-(1-&gt;4)-Mur2Ac(oyl-L-Ala-gamma-D-Glu-L-Lys-D-Ala-D-Ala)-di-trans,octa-cis-undecaprenyl diphosphate = [GlcNAc-(1-&gt;4)-Mur2Ac(oyl-L-Ala-gamma-D-Glu-L-Lys-D-Ala-D-Ala)](n+1)-di-trans,octa-cis-undecaprenyl diphosphate + di-trans,octa-cis-undecaprenyl diphosphate + H(+)</text>
        <dbReference type="Rhea" id="RHEA:23708"/>
        <dbReference type="Rhea" id="RHEA-COMP:9602"/>
        <dbReference type="Rhea" id="RHEA-COMP:9603"/>
        <dbReference type="ChEBI" id="CHEBI:15378"/>
        <dbReference type="ChEBI" id="CHEBI:58405"/>
        <dbReference type="ChEBI" id="CHEBI:60033"/>
        <dbReference type="ChEBI" id="CHEBI:78435"/>
        <dbReference type="EC" id="2.4.99.28"/>
    </reaction>
</comment>
<dbReference type="GO" id="GO:0015648">
    <property type="term" value="F:lipid-linked peptidoglycan transporter activity"/>
    <property type="evidence" value="ECO:0007669"/>
    <property type="project" value="TreeGrafter"/>
</dbReference>
<sequence length="391" mass="43041">MKKPELTKKGQFFDYSTLIIVFVLLAFGLVMIYSTSSYSAAATYGDSAFYFKKQLMATLLGLAAMMIMSFVPYQKIYRFAVPVYVITILTVFLVKTGLGLDVKGATRWVKIGPLSFQPAEAVKLGTIIILAAFASFSGKYMAKMRQNIFFLIIALIPALLLFVITNNLSSAIIVVGIAYIMLIVSNPRPRWIYIVSVIGIVAVTALLVYVFNNLDPTSDSNFRFKRLFAWRDPEHFASETGYQTIQAMYAIGSGGFFGKGLGNSIQKLGFIPEAHNDMIFSIVCEELGLFGAICIIILFILLIYRFMVVANNAPDLFGSLLVVGVLAHIGIQVILNIAVVTNTIPNTGISLPFISYGGTSVCFLLVEIGIVLNVSRQIRVPVYTTNNRRGE</sequence>
<feature type="transmembrane region" description="Helical" evidence="17">
    <location>
        <begin position="170"/>
        <end position="185"/>
    </location>
</feature>
<organism evidence="18 19">
    <name type="scientific">Eshraghiella crossota DSM 2876</name>
    <dbReference type="NCBI Taxonomy" id="511680"/>
    <lineage>
        <taxon>Bacteria</taxon>
        <taxon>Bacillati</taxon>
        <taxon>Bacillota</taxon>
        <taxon>Clostridia</taxon>
        <taxon>Lachnospirales</taxon>
        <taxon>Lachnospiraceae</taxon>
        <taxon>Eshraghiella</taxon>
    </lineage>
</organism>
<dbReference type="eggNOG" id="COG0772">
    <property type="taxonomic scope" value="Bacteria"/>
</dbReference>
<dbReference type="PANTHER" id="PTHR30474:SF2">
    <property type="entry name" value="PEPTIDOGLYCAN GLYCOSYLTRANSFERASE FTSW-RELATED"/>
    <property type="match status" value="1"/>
</dbReference>
<evidence type="ECO:0000256" key="10">
    <source>
        <dbReference type="ARBA" id="ARBA00033270"/>
    </source>
</evidence>
<dbReference type="GO" id="GO:0009252">
    <property type="term" value="P:peptidoglycan biosynthetic process"/>
    <property type="evidence" value="ECO:0007669"/>
    <property type="project" value="UniProtKB-KW"/>
</dbReference>
<evidence type="ECO:0000313" key="18">
    <source>
        <dbReference type="EMBL" id="EFF69418.1"/>
    </source>
</evidence>
<dbReference type="InterPro" id="IPR001182">
    <property type="entry name" value="FtsW/RodA"/>
</dbReference>
<dbReference type="STRING" id="45851.BHV86_07395"/>
<evidence type="ECO:0000256" key="6">
    <source>
        <dbReference type="ARBA" id="ARBA00022984"/>
    </source>
</evidence>
<feature type="transmembrane region" description="Helical" evidence="17">
    <location>
        <begin position="79"/>
        <end position="98"/>
    </location>
</feature>
<evidence type="ECO:0000256" key="9">
    <source>
        <dbReference type="ARBA" id="ARBA00032370"/>
    </source>
</evidence>
<evidence type="ECO:0000256" key="12">
    <source>
        <dbReference type="ARBA" id="ARBA00041185"/>
    </source>
</evidence>
<feature type="transmembrane region" description="Helical" evidence="17">
    <location>
        <begin position="278"/>
        <end position="304"/>
    </location>
</feature>
<keyword evidence="3" id="KW-0808">Transferase</keyword>
<feature type="transmembrane region" description="Helical" evidence="17">
    <location>
        <begin position="353"/>
        <end position="374"/>
    </location>
</feature>
<evidence type="ECO:0000256" key="3">
    <source>
        <dbReference type="ARBA" id="ARBA00022679"/>
    </source>
</evidence>
<dbReference type="AlphaFoldDB" id="D4RWX8"/>
<comment type="function">
    <text evidence="16">Peptidoglycan polymerase that is essential for cell division.</text>
</comment>
<evidence type="ECO:0000256" key="14">
    <source>
        <dbReference type="ARBA" id="ARBA00044770"/>
    </source>
</evidence>
<dbReference type="RefSeq" id="WP_005601069.1">
    <property type="nucleotide sequence ID" value="NZ_GG663519.1"/>
</dbReference>
<dbReference type="EMBL" id="ABWN01000018">
    <property type="protein sequence ID" value="EFF69418.1"/>
    <property type="molecule type" value="Genomic_DNA"/>
</dbReference>
<evidence type="ECO:0000256" key="2">
    <source>
        <dbReference type="ARBA" id="ARBA00022676"/>
    </source>
</evidence>
<keyword evidence="6" id="KW-0573">Peptidoglycan synthesis</keyword>
<comment type="subcellular location">
    <subcellularLocation>
        <location evidence="1">Membrane</location>
        <topology evidence="1">Multi-pass membrane protein</topology>
    </subcellularLocation>
</comment>
<feature type="transmembrane region" description="Helical" evidence="17">
    <location>
        <begin position="316"/>
        <end position="341"/>
    </location>
</feature>
<dbReference type="Pfam" id="PF01098">
    <property type="entry name" value="FTSW_RODA_SPOVE"/>
    <property type="match status" value="1"/>
</dbReference>
<evidence type="ECO:0000313" key="19">
    <source>
        <dbReference type="Proteomes" id="UP000006238"/>
    </source>
</evidence>
<evidence type="ECO:0000256" key="16">
    <source>
        <dbReference type="ARBA" id="ARBA00049966"/>
    </source>
</evidence>